<feature type="region of interest" description="Disordered" evidence="7">
    <location>
        <begin position="1"/>
        <end position="21"/>
    </location>
</feature>
<evidence type="ECO:0000313" key="9">
    <source>
        <dbReference type="EMBL" id="MFC5499342.1"/>
    </source>
</evidence>
<dbReference type="InterPro" id="IPR001046">
    <property type="entry name" value="NRAMP_fam"/>
</dbReference>
<feature type="transmembrane region" description="Helical" evidence="8">
    <location>
        <begin position="98"/>
        <end position="116"/>
    </location>
</feature>
<reference evidence="10" key="1">
    <citation type="journal article" date="2019" name="Int. J. Syst. Evol. Microbiol.">
        <title>The Global Catalogue of Microorganisms (GCM) 10K type strain sequencing project: providing services to taxonomists for standard genome sequencing and annotation.</title>
        <authorList>
            <consortium name="The Broad Institute Genomics Platform"/>
            <consortium name="The Broad Institute Genome Sequencing Center for Infectious Disease"/>
            <person name="Wu L."/>
            <person name="Ma J."/>
        </authorList>
    </citation>
    <scope>NUCLEOTIDE SEQUENCE [LARGE SCALE GENOMIC DNA]</scope>
    <source>
        <strain evidence="10">CCUG 57401</strain>
    </source>
</reference>
<sequence>MPNGELIRSAPALEAPGPPKPQSWLRSLGPGLITGAADDDPSGIATYSQGGAQFGYTVAWTVLFTFPLMVGIQLASARIGRVTGRGLTENFARQFPRPVVHLLISLLVVANTINLGADINAMADAAHLITHCDPRWMAAGFGLLSLALQVFLPYARYVRILKWLTLALFSYIGVAFTAHVDWAAAAHDALMPHIVWSRDYATTIVAILGTTISPYLFFWQAAQEVEEIRRVPEDKPLRTAPEQVRAQLRRIKLDTYAGMGVSNLVAFFMIVAAAATLHAHGIVSIETTTQAAQALEPIAGRFAYLLFAIGIIGTGLLALPVLAGSAADAIASLRGWRKGLDQPPGRASAFYGVLAAAMLVGVAISLAGFNPIKALYWSAVINAVISVPIMVAVMLTASNMKLMSNIALHTKWKVLGWLATAAMLAATMVMGYTLLF</sequence>
<name>A0ABW0NJ16_9BURK</name>
<feature type="transmembrane region" description="Helical" evidence="8">
    <location>
        <begin position="255"/>
        <end position="282"/>
    </location>
</feature>
<dbReference type="RefSeq" id="WP_376851569.1">
    <property type="nucleotide sequence ID" value="NZ_JBHSMF010000009.1"/>
</dbReference>
<keyword evidence="5 8" id="KW-1133">Transmembrane helix</keyword>
<feature type="transmembrane region" description="Helical" evidence="8">
    <location>
        <begin position="302"/>
        <end position="327"/>
    </location>
</feature>
<keyword evidence="2" id="KW-0813">Transport</keyword>
<evidence type="ECO:0000256" key="8">
    <source>
        <dbReference type="SAM" id="Phobius"/>
    </source>
</evidence>
<organism evidence="9 10">
    <name type="scientific">Caenimonas terrae</name>
    <dbReference type="NCBI Taxonomy" id="696074"/>
    <lineage>
        <taxon>Bacteria</taxon>
        <taxon>Pseudomonadati</taxon>
        <taxon>Pseudomonadota</taxon>
        <taxon>Betaproteobacteria</taxon>
        <taxon>Burkholderiales</taxon>
        <taxon>Comamonadaceae</taxon>
        <taxon>Caenimonas</taxon>
    </lineage>
</organism>
<evidence type="ECO:0000313" key="10">
    <source>
        <dbReference type="Proteomes" id="UP001596037"/>
    </source>
</evidence>
<comment type="subcellular location">
    <subcellularLocation>
        <location evidence="1">Membrane</location>
        <topology evidence="1">Multi-pass membrane protein</topology>
    </subcellularLocation>
</comment>
<comment type="caution">
    <text evidence="9">The sequence shown here is derived from an EMBL/GenBank/DDBJ whole genome shotgun (WGS) entry which is preliminary data.</text>
</comment>
<dbReference type="Proteomes" id="UP001596037">
    <property type="component" value="Unassembled WGS sequence"/>
</dbReference>
<gene>
    <name evidence="9" type="ORF">ACFPOE_17485</name>
</gene>
<feature type="transmembrane region" description="Helical" evidence="8">
    <location>
        <begin position="161"/>
        <end position="180"/>
    </location>
</feature>
<keyword evidence="3 8" id="KW-0812">Transmembrane</keyword>
<keyword evidence="4" id="KW-0769">Symport</keyword>
<accession>A0ABW0NJ16</accession>
<keyword evidence="10" id="KW-1185">Reference proteome</keyword>
<evidence type="ECO:0000256" key="1">
    <source>
        <dbReference type="ARBA" id="ARBA00004141"/>
    </source>
</evidence>
<evidence type="ECO:0000256" key="7">
    <source>
        <dbReference type="SAM" id="MobiDB-lite"/>
    </source>
</evidence>
<dbReference type="Pfam" id="PF01566">
    <property type="entry name" value="Nramp"/>
    <property type="match status" value="1"/>
</dbReference>
<feature type="transmembrane region" description="Helical" evidence="8">
    <location>
        <begin position="136"/>
        <end position="154"/>
    </location>
</feature>
<proteinExistence type="predicted"/>
<keyword evidence="6 8" id="KW-0472">Membrane</keyword>
<feature type="transmembrane region" description="Helical" evidence="8">
    <location>
        <begin position="415"/>
        <end position="435"/>
    </location>
</feature>
<evidence type="ECO:0000256" key="3">
    <source>
        <dbReference type="ARBA" id="ARBA00022692"/>
    </source>
</evidence>
<evidence type="ECO:0000256" key="2">
    <source>
        <dbReference type="ARBA" id="ARBA00022448"/>
    </source>
</evidence>
<feature type="transmembrane region" description="Helical" evidence="8">
    <location>
        <begin position="375"/>
        <end position="395"/>
    </location>
</feature>
<feature type="transmembrane region" description="Helical" evidence="8">
    <location>
        <begin position="58"/>
        <end position="77"/>
    </location>
</feature>
<feature type="transmembrane region" description="Helical" evidence="8">
    <location>
        <begin position="348"/>
        <end position="369"/>
    </location>
</feature>
<dbReference type="PANTHER" id="PTHR11706:SF33">
    <property type="entry name" value="NATURAL RESISTANCE-ASSOCIATED MACROPHAGE PROTEIN 2"/>
    <property type="match status" value="1"/>
</dbReference>
<feature type="transmembrane region" description="Helical" evidence="8">
    <location>
        <begin position="200"/>
        <end position="219"/>
    </location>
</feature>
<dbReference type="PANTHER" id="PTHR11706">
    <property type="entry name" value="SOLUTE CARRIER PROTEIN FAMILY 11 MEMBER"/>
    <property type="match status" value="1"/>
</dbReference>
<dbReference type="EMBL" id="JBHSMF010000009">
    <property type="protein sequence ID" value="MFC5499342.1"/>
    <property type="molecule type" value="Genomic_DNA"/>
</dbReference>
<protein>
    <submittedName>
        <fullName evidence="9">NRAMP family divalent metal transporter</fullName>
    </submittedName>
</protein>
<evidence type="ECO:0000256" key="5">
    <source>
        <dbReference type="ARBA" id="ARBA00022989"/>
    </source>
</evidence>
<evidence type="ECO:0000256" key="6">
    <source>
        <dbReference type="ARBA" id="ARBA00023136"/>
    </source>
</evidence>
<evidence type="ECO:0000256" key="4">
    <source>
        <dbReference type="ARBA" id="ARBA00022847"/>
    </source>
</evidence>